<proteinExistence type="predicted"/>
<accession>A0A9P4WFC2</accession>
<dbReference type="EMBL" id="SWKV01000326">
    <property type="protein sequence ID" value="KAF3028314.1"/>
    <property type="molecule type" value="Genomic_DNA"/>
</dbReference>
<evidence type="ECO:0000313" key="2">
    <source>
        <dbReference type="EMBL" id="KAF3028314.1"/>
    </source>
</evidence>
<protein>
    <submittedName>
        <fullName evidence="2">Uncharacterized protein</fullName>
    </submittedName>
</protein>
<organism evidence="2 3">
    <name type="scientific">Didymella heteroderae</name>
    <dbReference type="NCBI Taxonomy" id="1769908"/>
    <lineage>
        <taxon>Eukaryota</taxon>
        <taxon>Fungi</taxon>
        <taxon>Dikarya</taxon>
        <taxon>Ascomycota</taxon>
        <taxon>Pezizomycotina</taxon>
        <taxon>Dothideomycetes</taxon>
        <taxon>Pleosporomycetidae</taxon>
        <taxon>Pleosporales</taxon>
        <taxon>Pleosporineae</taxon>
        <taxon>Didymellaceae</taxon>
        <taxon>Didymella</taxon>
    </lineage>
</organism>
<comment type="caution">
    <text evidence="2">The sequence shown here is derived from an EMBL/GenBank/DDBJ whole genome shotgun (WGS) entry which is preliminary data.</text>
</comment>
<keyword evidence="3" id="KW-1185">Reference proteome</keyword>
<sequence length="261" mass="28657">MQIGEAAMMRSPADRDALKATLAALKANMARESAEFLARLNDLLDLLDQVPAIDMSKKANEERAKWRARCRQRLAEHIGEKLGCSFGPTDVRLVTGSDDPYVWTYPQQHGSLFQKKLSNHSTGAYVKLIGEVETTIHAVPVSANKTTEAASRASDAIASDSDKIQQLQEMCLFLESEHARAVEENIQWQLQAAEALQLKSSAEVELAIARAELHSAQDVIQDLRCQLTASSSAVQESAVLEAYSANGVDLILGRSQKVRLR</sequence>
<dbReference type="OrthoDB" id="5428321at2759"/>
<feature type="coiled-coil region" evidence="1">
    <location>
        <begin position="164"/>
        <end position="226"/>
    </location>
</feature>
<gene>
    <name evidence="2" type="ORF">E8E12_000332</name>
</gene>
<evidence type="ECO:0000313" key="3">
    <source>
        <dbReference type="Proteomes" id="UP000758155"/>
    </source>
</evidence>
<evidence type="ECO:0000256" key="1">
    <source>
        <dbReference type="SAM" id="Coils"/>
    </source>
</evidence>
<keyword evidence="1" id="KW-0175">Coiled coil</keyword>
<reference evidence="2" key="1">
    <citation type="submission" date="2019-04" db="EMBL/GenBank/DDBJ databases">
        <title>Sequencing of skin fungus with MAO and IRED activity.</title>
        <authorList>
            <person name="Marsaioli A.J."/>
            <person name="Bonatto J.M.C."/>
            <person name="Reis Junior O."/>
        </authorList>
    </citation>
    <scope>NUCLEOTIDE SEQUENCE</scope>
    <source>
        <strain evidence="2">28M1</strain>
    </source>
</reference>
<dbReference type="AlphaFoldDB" id="A0A9P4WFC2"/>
<dbReference type="Proteomes" id="UP000758155">
    <property type="component" value="Unassembled WGS sequence"/>
</dbReference>
<name>A0A9P4WFC2_9PLEO</name>